<reference evidence="1 2" key="1">
    <citation type="submission" date="2020-08" db="EMBL/GenBank/DDBJ databases">
        <title>Genomic Encyclopedia of Type Strains, Phase IV (KMG-IV): sequencing the most valuable type-strain genomes for metagenomic binning, comparative biology and taxonomic classification.</title>
        <authorList>
            <person name="Goeker M."/>
        </authorList>
    </citation>
    <scope>NUCLEOTIDE SEQUENCE [LARGE SCALE GENOMIC DNA]</scope>
    <source>
        <strain evidence="1 2">DSM 27939</strain>
    </source>
</reference>
<dbReference type="EMBL" id="JACHFL010000016">
    <property type="protein sequence ID" value="MBB5365196.1"/>
    <property type="molecule type" value="Genomic_DNA"/>
</dbReference>
<proteinExistence type="predicted"/>
<gene>
    <name evidence="1" type="ORF">HNQ08_004317</name>
</gene>
<keyword evidence="2" id="KW-1185">Reference proteome</keyword>
<name>A0A7W8JXS5_9DEIO</name>
<evidence type="ECO:0000313" key="2">
    <source>
        <dbReference type="Proteomes" id="UP000552709"/>
    </source>
</evidence>
<organism evidence="1 2">
    <name type="scientific">Deinococcus humi</name>
    <dbReference type="NCBI Taxonomy" id="662880"/>
    <lineage>
        <taxon>Bacteria</taxon>
        <taxon>Thermotogati</taxon>
        <taxon>Deinococcota</taxon>
        <taxon>Deinococci</taxon>
        <taxon>Deinococcales</taxon>
        <taxon>Deinococcaceae</taxon>
        <taxon>Deinococcus</taxon>
    </lineage>
</organism>
<dbReference type="Proteomes" id="UP000552709">
    <property type="component" value="Unassembled WGS sequence"/>
</dbReference>
<evidence type="ECO:0000313" key="1">
    <source>
        <dbReference type="EMBL" id="MBB5365196.1"/>
    </source>
</evidence>
<comment type="caution">
    <text evidence="1">The sequence shown here is derived from an EMBL/GenBank/DDBJ whole genome shotgun (WGS) entry which is preliminary data.</text>
</comment>
<dbReference type="AlphaFoldDB" id="A0A7W8JXS5"/>
<sequence>MLGTFGRIATQLDATERAHAGIGADLPVLVCKVYIHKSAPLTTHGMLLVEGEYGPNRCGCGLWWTLLIKRLSA</sequence>
<protein>
    <submittedName>
        <fullName evidence="1">Uncharacterized protein</fullName>
    </submittedName>
</protein>
<accession>A0A7W8JXS5</accession>